<dbReference type="Gene3D" id="3.10.180.10">
    <property type="entry name" value="2,3-Dihydroxybiphenyl 1,2-Dioxygenase, domain 1"/>
    <property type="match status" value="1"/>
</dbReference>
<dbReference type="CDD" id="cd16356">
    <property type="entry name" value="PsjN_like"/>
    <property type="match status" value="1"/>
</dbReference>
<dbReference type="PROSITE" id="PS51819">
    <property type="entry name" value="VOC"/>
    <property type="match status" value="1"/>
</dbReference>
<dbReference type="OrthoDB" id="6876726at2"/>
<dbReference type="PANTHER" id="PTHR36503:SF1">
    <property type="entry name" value="BLR2520 PROTEIN"/>
    <property type="match status" value="1"/>
</dbReference>
<reference evidence="3" key="1">
    <citation type="submission" date="2016-11" db="EMBL/GenBank/DDBJ databases">
        <authorList>
            <person name="Varghese N."/>
            <person name="Submissions S."/>
        </authorList>
    </citation>
    <scope>NUCLEOTIDE SEQUENCE [LARGE SCALE GENOMIC DNA]</scope>
    <source>
        <strain evidence="3">CGMCC 1.8995</strain>
    </source>
</reference>
<organism evidence="2 3">
    <name type="scientific">Marisediminitalea aggregata</name>
    <dbReference type="NCBI Taxonomy" id="634436"/>
    <lineage>
        <taxon>Bacteria</taxon>
        <taxon>Pseudomonadati</taxon>
        <taxon>Pseudomonadota</taxon>
        <taxon>Gammaproteobacteria</taxon>
        <taxon>Alteromonadales</taxon>
        <taxon>Alteromonadaceae</taxon>
        <taxon>Marisediminitalea</taxon>
    </lineage>
</organism>
<keyword evidence="2" id="KW-0456">Lyase</keyword>
<sequence>MNSLSYLNIFSKDIERLSKFYCDVFGFKEIEESRSNYFIGFDTGVSKLGFSSFDAYDLLDIPKPVNEVKETHHVITFEANNIQEVDELTEKSIANGATLLKSPFNTYYGWYQSVLQDIDGNVYRISTM</sequence>
<evidence type="ECO:0000259" key="1">
    <source>
        <dbReference type="PROSITE" id="PS51819"/>
    </source>
</evidence>
<dbReference type="InterPro" id="IPR037523">
    <property type="entry name" value="VOC_core"/>
</dbReference>
<dbReference type="InterPro" id="IPR004360">
    <property type="entry name" value="Glyas_Fos-R_dOase_dom"/>
</dbReference>
<dbReference type="AlphaFoldDB" id="A0A1M5ECL5"/>
<dbReference type="GO" id="GO:0016829">
    <property type="term" value="F:lyase activity"/>
    <property type="evidence" value="ECO:0007669"/>
    <property type="project" value="UniProtKB-KW"/>
</dbReference>
<dbReference type="Proteomes" id="UP000184520">
    <property type="component" value="Unassembled WGS sequence"/>
</dbReference>
<proteinExistence type="predicted"/>
<evidence type="ECO:0000313" key="2">
    <source>
        <dbReference type="EMBL" id="SHF76978.1"/>
    </source>
</evidence>
<evidence type="ECO:0000313" key="3">
    <source>
        <dbReference type="Proteomes" id="UP000184520"/>
    </source>
</evidence>
<dbReference type="Pfam" id="PF00903">
    <property type="entry name" value="Glyoxalase"/>
    <property type="match status" value="1"/>
</dbReference>
<accession>A0A1M5ECL5</accession>
<dbReference type="STRING" id="634436.SAMN05216361_0342"/>
<dbReference type="SUPFAM" id="SSF54593">
    <property type="entry name" value="Glyoxalase/Bleomycin resistance protein/Dihydroxybiphenyl dioxygenase"/>
    <property type="match status" value="1"/>
</dbReference>
<dbReference type="EMBL" id="FQWD01000001">
    <property type="protein sequence ID" value="SHF76978.1"/>
    <property type="molecule type" value="Genomic_DNA"/>
</dbReference>
<dbReference type="InterPro" id="IPR029068">
    <property type="entry name" value="Glyas_Bleomycin-R_OHBP_Dase"/>
</dbReference>
<dbReference type="RefSeq" id="WP_073316901.1">
    <property type="nucleotide sequence ID" value="NZ_FQWD01000001.1"/>
</dbReference>
<protein>
    <submittedName>
        <fullName evidence="2">Predicted lactoylglutathione lyase</fullName>
    </submittedName>
</protein>
<keyword evidence="3" id="KW-1185">Reference proteome</keyword>
<gene>
    <name evidence="2" type="ORF">SAMN05216361_0342</name>
</gene>
<dbReference type="PANTHER" id="PTHR36503">
    <property type="entry name" value="BLR2520 PROTEIN"/>
    <property type="match status" value="1"/>
</dbReference>
<name>A0A1M5ECL5_9ALTE</name>
<feature type="domain" description="VOC" evidence="1">
    <location>
        <begin position="3"/>
        <end position="128"/>
    </location>
</feature>